<name>A0ABS4AD38_9PROT</name>
<proteinExistence type="predicted"/>
<dbReference type="Proteomes" id="UP000681594">
    <property type="component" value="Unassembled WGS sequence"/>
</dbReference>
<dbReference type="PROSITE" id="PS01174">
    <property type="entry name" value="LIPASE_GDXG_SER"/>
    <property type="match status" value="1"/>
</dbReference>
<dbReference type="PANTHER" id="PTHR23025:SF3">
    <property type="entry name" value="HORMONE-SENSITIVE LIPASE"/>
    <property type="match status" value="1"/>
</dbReference>
<reference evidence="3 4" key="1">
    <citation type="submission" date="2021-03" db="EMBL/GenBank/DDBJ databases">
        <authorList>
            <person name="So Y."/>
        </authorList>
    </citation>
    <scope>NUCLEOTIDE SEQUENCE [LARGE SCALE GENOMIC DNA]</scope>
    <source>
        <strain evidence="3 4">SSH11</strain>
    </source>
</reference>
<dbReference type="PANTHER" id="PTHR23025">
    <property type="entry name" value="TRIACYLGLYCEROL LIPASE"/>
    <property type="match status" value="1"/>
</dbReference>
<accession>A0ABS4AD38</accession>
<dbReference type="InterPro" id="IPR029058">
    <property type="entry name" value="AB_hydrolase_fold"/>
</dbReference>
<dbReference type="Pfam" id="PF07859">
    <property type="entry name" value="Abhydrolase_3"/>
    <property type="match status" value="1"/>
</dbReference>
<dbReference type="InterPro" id="IPR013094">
    <property type="entry name" value="AB_hydrolase_3"/>
</dbReference>
<protein>
    <submittedName>
        <fullName evidence="3">Alpha/beta hydrolase</fullName>
    </submittedName>
</protein>
<feature type="active site" evidence="1">
    <location>
        <position position="162"/>
    </location>
</feature>
<evidence type="ECO:0000256" key="1">
    <source>
        <dbReference type="PROSITE-ProRule" id="PRU10038"/>
    </source>
</evidence>
<dbReference type="SUPFAM" id="SSF53474">
    <property type="entry name" value="alpha/beta-Hydrolases"/>
    <property type="match status" value="1"/>
</dbReference>
<gene>
    <name evidence="3" type="ORF">J8J14_08960</name>
</gene>
<dbReference type="EMBL" id="JAGIZB010000007">
    <property type="protein sequence ID" value="MBP0444913.1"/>
    <property type="molecule type" value="Genomic_DNA"/>
</dbReference>
<dbReference type="GO" id="GO:0016787">
    <property type="term" value="F:hydrolase activity"/>
    <property type="evidence" value="ECO:0007669"/>
    <property type="project" value="UniProtKB-KW"/>
</dbReference>
<evidence type="ECO:0000313" key="4">
    <source>
        <dbReference type="Proteomes" id="UP000681594"/>
    </source>
</evidence>
<comment type="caution">
    <text evidence="3">The sequence shown here is derived from an EMBL/GenBank/DDBJ whole genome shotgun (WGS) entry which is preliminary data.</text>
</comment>
<dbReference type="Gene3D" id="3.40.50.1820">
    <property type="entry name" value="alpha/beta hydrolase"/>
    <property type="match status" value="1"/>
</dbReference>
<dbReference type="InterPro" id="IPR033140">
    <property type="entry name" value="Lipase_GDXG_put_SER_AS"/>
</dbReference>
<evidence type="ECO:0000313" key="3">
    <source>
        <dbReference type="EMBL" id="MBP0444913.1"/>
    </source>
</evidence>
<sequence>MEWRMLDQLAPNVLAAQAEVRDAGFVQGDAMTQPIAEARAQTRRFQTFLSGEPVPLAGVEEVVIADGLRLRIYRPDAPGPLPALLHIHGGGFAFGDIDSLDRWKREIARDAAMIVVGLEYALAPENPYPAAVNQVLAALRWMRDEGAAHGMDGGRLAVSGDSAGGNLALNALIRLRDAGEAGPSFGAIIYGMLSAEHDAASHAALGTGRFGLSTARLDWFWTQYLGTTPRDDTGAAPLRADLRGLPPLLLLAAALDPLLDDTLKLDARLDEAGVPREMQIFEGVPHGFIAWTRLLPQAQAARAALVEALRRHLG</sequence>
<feature type="domain" description="Alpha/beta hydrolase fold-3" evidence="2">
    <location>
        <begin position="84"/>
        <end position="289"/>
    </location>
</feature>
<keyword evidence="4" id="KW-1185">Reference proteome</keyword>
<keyword evidence="3" id="KW-0378">Hydrolase</keyword>
<organism evidence="3 4">
    <name type="scientific">Pararoseomonas baculiformis</name>
    <dbReference type="NCBI Taxonomy" id="2820812"/>
    <lineage>
        <taxon>Bacteria</taxon>
        <taxon>Pseudomonadati</taxon>
        <taxon>Pseudomonadota</taxon>
        <taxon>Alphaproteobacteria</taxon>
        <taxon>Acetobacterales</taxon>
        <taxon>Acetobacteraceae</taxon>
        <taxon>Pararoseomonas</taxon>
    </lineage>
</organism>
<evidence type="ECO:0000259" key="2">
    <source>
        <dbReference type="Pfam" id="PF07859"/>
    </source>
</evidence>